<dbReference type="GO" id="GO:0046487">
    <property type="term" value="P:glyoxylate metabolic process"/>
    <property type="evidence" value="ECO:0007669"/>
    <property type="project" value="TreeGrafter"/>
</dbReference>
<proteinExistence type="predicted"/>
<dbReference type="EMBL" id="WUPT01000002">
    <property type="protein sequence ID" value="MXQ08771.1"/>
    <property type="molecule type" value="Genomic_DNA"/>
</dbReference>
<dbReference type="InterPro" id="IPR013022">
    <property type="entry name" value="Xyl_isomerase-like_TIM-brl"/>
</dbReference>
<sequence>MKLAANLTMLFGDAPMWERIDAAADAGFTGIEILQPYGEDPIDLRHTLEAAGPGLVLINTAEPDWEAGGRGHAAVPGQTDAFRKHLDRALAFASDAGAEIIHILAGRAEGAEARETYLANLAFACDSAPDMAFTIEPLNPADQPGYFLNDFEQAADILDTLGRANLSLQFDTYHAHRITGDARAAWTRHCGRVGHVQVAGPDRHEPGADEIALLQAIATSVYTGWISAEYQPKADTEEGLGWMTDLI</sequence>
<keyword evidence="1" id="KW-0413">Isomerase</keyword>
<dbReference type="PANTHER" id="PTHR43489:SF6">
    <property type="entry name" value="HYDROXYPYRUVATE ISOMERASE-RELATED"/>
    <property type="match status" value="1"/>
</dbReference>
<evidence type="ECO:0000313" key="4">
    <source>
        <dbReference type="EMBL" id="MXQ08771.1"/>
    </source>
</evidence>
<dbReference type="SUPFAM" id="SSF51658">
    <property type="entry name" value="Xylose isomerase-like"/>
    <property type="match status" value="1"/>
</dbReference>
<feature type="domain" description="Xylose isomerase-like TIM barrel" evidence="3">
    <location>
        <begin position="20"/>
        <end position="245"/>
    </location>
</feature>
<dbReference type="AlphaFoldDB" id="A0A7C9MEE0"/>
<keyword evidence="5" id="KW-1185">Reference proteome</keyword>
<evidence type="ECO:0000256" key="1">
    <source>
        <dbReference type="ARBA" id="ARBA00023235"/>
    </source>
</evidence>
<evidence type="ECO:0000256" key="2">
    <source>
        <dbReference type="PIRSR" id="PIRSR006241-50"/>
    </source>
</evidence>
<dbReference type="PIRSF" id="PIRSF006241">
    <property type="entry name" value="HyI"/>
    <property type="match status" value="1"/>
</dbReference>
<accession>A0A7C9MEE0</accession>
<comment type="caution">
    <text evidence="4">The sequence shown here is derived from an EMBL/GenBank/DDBJ whole genome shotgun (WGS) entry which is preliminary data.</text>
</comment>
<dbReference type="Gene3D" id="3.20.20.150">
    <property type="entry name" value="Divalent-metal-dependent TIM barrel enzymes"/>
    <property type="match status" value="1"/>
</dbReference>
<protein>
    <submittedName>
        <fullName evidence="4">TIM barrel protein</fullName>
    </submittedName>
</protein>
<dbReference type="RefSeq" id="WP_160764672.1">
    <property type="nucleotide sequence ID" value="NZ_WUPT01000002.1"/>
</dbReference>
<dbReference type="GO" id="GO:0008903">
    <property type="term" value="F:hydroxypyruvate isomerase activity"/>
    <property type="evidence" value="ECO:0007669"/>
    <property type="project" value="TreeGrafter"/>
</dbReference>
<gene>
    <name evidence="4" type="ORF">GQ651_13015</name>
</gene>
<organism evidence="4 5">
    <name type="scientific">Kangsaoukella pontilimi</name>
    <dbReference type="NCBI Taxonomy" id="2691042"/>
    <lineage>
        <taxon>Bacteria</taxon>
        <taxon>Pseudomonadati</taxon>
        <taxon>Pseudomonadota</taxon>
        <taxon>Alphaproteobacteria</taxon>
        <taxon>Rhodobacterales</taxon>
        <taxon>Paracoccaceae</taxon>
        <taxon>Kangsaoukella</taxon>
    </lineage>
</organism>
<name>A0A7C9MEE0_9RHOB</name>
<dbReference type="InterPro" id="IPR050417">
    <property type="entry name" value="Sugar_Epim/Isomerase"/>
</dbReference>
<dbReference type="PANTHER" id="PTHR43489">
    <property type="entry name" value="ISOMERASE"/>
    <property type="match status" value="1"/>
</dbReference>
<dbReference type="Pfam" id="PF01261">
    <property type="entry name" value="AP_endonuc_2"/>
    <property type="match status" value="1"/>
</dbReference>
<feature type="active site" description="Proton donor/acceptor" evidence="2">
    <location>
        <position position="229"/>
    </location>
</feature>
<dbReference type="Proteomes" id="UP000480350">
    <property type="component" value="Unassembled WGS sequence"/>
</dbReference>
<dbReference type="InterPro" id="IPR026040">
    <property type="entry name" value="HyI-like"/>
</dbReference>
<dbReference type="InterPro" id="IPR036237">
    <property type="entry name" value="Xyl_isomerase-like_sf"/>
</dbReference>
<reference evidence="4 5" key="1">
    <citation type="submission" date="2019-12" db="EMBL/GenBank/DDBJ databases">
        <authorList>
            <person name="Lee S.D."/>
        </authorList>
    </citation>
    <scope>NUCLEOTIDE SEQUENCE [LARGE SCALE GENOMIC DNA]</scope>
    <source>
        <strain evidence="4 5">GH1-50</strain>
    </source>
</reference>
<feature type="active site" description="Proton donor/acceptor" evidence="2">
    <location>
        <position position="136"/>
    </location>
</feature>
<evidence type="ECO:0000313" key="5">
    <source>
        <dbReference type="Proteomes" id="UP000480350"/>
    </source>
</evidence>
<reference evidence="4 5" key="2">
    <citation type="submission" date="2020-03" db="EMBL/GenBank/DDBJ databases">
        <title>Kangsaoukella pontilimi gen. nov., sp. nov., a new member of the family Rhodobacteraceae isolated from a tidal mudflat.</title>
        <authorList>
            <person name="Kim I.S."/>
        </authorList>
    </citation>
    <scope>NUCLEOTIDE SEQUENCE [LARGE SCALE GENOMIC DNA]</scope>
    <source>
        <strain evidence="4 5">GH1-50</strain>
    </source>
</reference>
<evidence type="ECO:0000259" key="3">
    <source>
        <dbReference type="Pfam" id="PF01261"/>
    </source>
</evidence>